<comment type="caution">
    <text evidence="3">The sequence shown here is derived from an EMBL/GenBank/DDBJ whole genome shotgun (WGS) entry which is preliminary data.</text>
</comment>
<keyword evidence="1" id="KW-1133">Transmembrane helix</keyword>
<organism evidence="3 4">
    <name type="scientific">Linum tenue</name>
    <dbReference type="NCBI Taxonomy" id="586396"/>
    <lineage>
        <taxon>Eukaryota</taxon>
        <taxon>Viridiplantae</taxon>
        <taxon>Streptophyta</taxon>
        <taxon>Embryophyta</taxon>
        <taxon>Tracheophyta</taxon>
        <taxon>Spermatophyta</taxon>
        <taxon>Magnoliopsida</taxon>
        <taxon>eudicotyledons</taxon>
        <taxon>Gunneridae</taxon>
        <taxon>Pentapetalae</taxon>
        <taxon>rosids</taxon>
        <taxon>fabids</taxon>
        <taxon>Malpighiales</taxon>
        <taxon>Linaceae</taxon>
        <taxon>Linum</taxon>
    </lineage>
</organism>
<dbReference type="Pfam" id="PF24867">
    <property type="entry name" value="DUF7733"/>
    <property type="match status" value="1"/>
</dbReference>
<proteinExistence type="predicted"/>
<keyword evidence="4" id="KW-1185">Reference proteome</keyword>
<evidence type="ECO:0000313" key="4">
    <source>
        <dbReference type="Proteomes" id="UP001154282"/>
    </source>
</evidence>
<gene>
    <name evidence="3" type="ORF">LITE_LOCUS4908</name>
</gene>
<evidence type="ECO:0000256" key="1">
    <source>
        <dbReference type="SAM" id="Phobius"/>
    </source>
</evidence>
<evidence type="ECO:0000313" key="3">
    <source>
        <dbReference type="EMBL" id="CAI0385776.1"/>
    </source>
</evidence>
<keyword evidence="1" id="KW-0812">Transmembrane</keyword>
<name>A0AAV0HKE2_9ROSI</name>
<dbReference type="EMBL" id="CAMGYJ010000002">
    <property type="protein sequence ID" value="CAI0385776.1"/>
    <property type="molecule type" value="Genomic_DNA"/>
</dbReference>
<feature type="transmembrane region" description="Helical" evidence="1">
    <location>
        <begin position="69"/>
        <end position="88"/>
    </location>
</feature>
<dbReference type="AlphaFoldDB" id="A0AAV0HKE2"/>
<protein>
    <recommendedName>
        <fullName evidence="2">DUF7733 domain-containing protein</fullName>
    </recommendedName>
</protein>
<sequence>MESHGDVLGNWTSRVSPWELRFATEETERNRRLLEASPKQSLPSQLLPVQLLAAINVLAANGLEGISDIAFVVLSFAYIFVISGFAFTPPLSNAATHLGSRLQVGFCSRHLAAGEQYRSCVNDQ</sequence>
<dbReference type="Proteomes" id="UP001154282">
    <property type="component" value="Unassembled WGS sequence"/>
</dbReference>
<dbReference type="InterPro" id="IPR056635">
    <property type="entry name" value="DUF7733"/>
</dbReference>
<evidence type="ECO:0000259" key="2">
    <source>
        <dbReference type="Pfam" id="PF24867"/>
    </source>
</evidence>
<keyword evidence="1" id="KW-0472">Membrane</keyword>
<feature type="domain" description="DUF7733" evidence="2">
    <location>
        <begin position="49"/>
        <end position="93"/>
    </location>
</feature>
<reference evidence="3" key="1">
    <citation type="submission" date="2022-08" db="EMBL/GenBank/DDBJ databases">
        <authorList>
            <person name="Gutierrez-Valencia J."/>
        </authorList>
    </citation>
    <scope>NUCLEOTIDE SEQUENCE</scope>
</reference>
<accession>A0AAV0HKE2</accession>